<feature type="transmembrane region" description="Helical" evidence="10">
    <location>
        <begin position="126"/>
        <end position="149"/>
    </location>
</feature>
<evidence type="ECO:0000256" key="5">
    <source>
        <dbReference type="ARBA" id="ARBA00022725"/>
    </source>
</evidence>
<evidence type="ECO:0000256" key="10">
    <source>
        <dbReference type="RuleBase" id="RU351113"/>
    </source>
</evidence>
<keyword evidence="8 10" id="KW-0675">Receptor</keyword>
<dbReference type="InterPro" id="IPR004117">
    <property type="entry name" value="7tm6_olfct_rcpt"/>
</dbReference>
<evidence type="ECO:0000313" key="11">
    <source>
        <dbReference type="RefSeq" id="XP_013175753.1"/>
    </source>
</evidence>
<accession>A0AAJ7EFR4</accession>
<feature type="transmembrane region" description="Helical" evidence="10">
    <location>
        <begin position="268"/>
        <end position="289"/>
    </location>
</feature>
<dbReference type="KEGG" id="pxu:106123886"/>
<dbReference type="PANTHER" id="PTHR21137:SF35">
    <property type="entry name" value="ODORANT RECEPTOR 19A-RELATED"/>
    <property type="match status" value="1"/>
</dbReference>
<evidence type="ECO:0000256" key="6">
    <source>
        <dbReference type="ARBA" id="ARBA00022989"/>
    </source>
</evidence>
<keyword evidence="9 10" id="KW-0807">Transducer</keyword>
<keyword evidence="7 10" id="KW-0472">Membrane</keyword>
<protein>
    <recommendedName>
        <fullName evidence="10">Odorant receptor</fullName>
    </recommendedName>
</protein>
<evidence type="ECO:0000256" key="9">
    <source>
        <dbReference type="ARBA" id="ARBA00023224"/>
    </source>
</evidence>
<gene>
    <name evidence="11" type="primary">LOC106123886</name>
</gene>
<dbReference type="GO" id="GO:0004984">
    <property type="term" value="F:olfactory receptor activity"/>
    <property type="evidence" value="ECO:0007669"/>
    <property type="project" value="InterPro"/>
</dbReference>
<feature type="transmembrane region" description="Helical" evidence="10">
    <location>
        <begin position="67"/>
        <end position="86"/>
    </location>
</feature>
<keyword evidence="2" id="KW-1003">Cell membrane</keyword>
<keyword evidence="3 10" id="KW-0716">Sensory transduction</keyword>
<dbReference type="AlphaFoldDB" id="A0AAJ7EFR4"/>
<sequence length="367" mass="43030">MKAISECFSENILAWKIFGIWFGNNPNKYYKYYSFIFLNLTLTIFNLLLTINLFYTYNQIENLLHEVIYIFTEITVVAKVCMVLFWRKKIILAFAILDSEEFEGIDKISKEIIENDVLKYKNIMKFYIVFCNLSYCLAILPGFVDYLLGNNSEFPISRYNFLSYEIKKQFYIYLYLYQSFCIYGHMVYNVSIDTLITGFIHLTINQLKVLKYKLKRLNLKHFDVIVRYQAIVQEITSVTLFIIFGMGSAIICVTLCGFHLVSSTDVNSLLFIFTYLIAMVLIIFVPSWLGTQLMHESQELVSAAYSSDWMNSSKEFKSSLIIFMERTKTPMCVVGMKMFLLSLNTFITIMKTAYSLFTLISRFRNMT</sequence>
<evidence type="ECO:0000256" key="8">
    <source>
        <dbReference type="ARBA" id="ARBA00023170"/>
    </source>
</evidence>
<evidence type="ECO:0000256" key="3">
    <source>
        <dbReference type="ARBA" id="ARBA00022606"/>
    </source>
</evidence>
<reference evidence="11" key="1">
    <citation type="submission" date="2025-08" db="UniProtKB">
        <authorList>
            <consortium name="RefSeq"/>
        </authorList>
    </citation>
    <scope>IDENTIFICATION</scope>
</reference>
<name>A0AAJ7EFR4_PAPXU</name>
<dbReference type="GO" id="GO:0007165">
    <property type="term" value="P:signal transduction"/>
    <property type="evidence" value="ECO:0007669"/>
    <property type="project" value="UniProtKB-KW"/>
</dbReference>
<dbReference type="RefSeq" id="XP_013175753.1">
    <property type="nucleotide sequence ID" value="XM_013320299.1"/>
</dbReference>
<dbReference type="GO" id="GO:0005549">
    <property type="term" value="F:odorant binding"/>
    <property type="evidence" value="ECO:0007669"/>
    <property type="project" value="InterPro"/>
</dbReference>
<dbReference type="PANTHER" id="PTHR21137">
    <property type="entry name" value="ODORANT RECEPTOR"/>
    <property type="match status" value="1"/>
</dbReference>
<dbReference type="Proteomes" id="UP000694872">
    <property type="component" value="Unplaced"/>
</dbReference>
<keyword evidence="5 10" id="KW-0552">Olfaction</keyword>
<evidence type="ECO:0000256" key="2">
    <source>
        <dbReference type="ARBA" id="ARBA00022475"/>
    </source>
</evidence>
<feature type="transmembrane region" description="Helical" evidence="10">
    <location>
        <begin position="338"/>
        <end position="360"/>
    </location>
</feature>
<comment type="similarity">
    <text evidence="10">Belongs to the insect chemoreceptor superfamily. Heteromeric odorant receptor channel (TC 1.A.69) family.</text>
</comment>
<feature type="transmembrane region" description="Helical" evidence="10">
    <location>
        <begin position="235"/>
        <end position="262"/>
    </location>
</feature>
<keyword evidence="4 10" id="KW-0812">Transmembrane</keyword>
<comment type="subcellular location">
    <subcellularLocation>
        <location evidence="1 10">Cell membrane</location>
        <topology evidence="1 10">Multi-pass membrane protein</topology>
    </subcellularLocation>
</comment>
<dbReference type="GeneID" id="106123886"/>
<feature type="transmembrane region" description="Helical" evidence="10">
    <location>
        <begin position="170"/>
        <end position="188"/>
    </location>
</feature>
<dbReference type="GO" id="GO:0005886">
    <property type="term" value="C:plasma membrane"/>
    <property type="evidence" value="ECO:0007669"/>
    <property type="project" value="UniProtKB-SubCell"/>
</dbReference>
<organism evidence="11">
    <name type="scientific">Papilio xuthus</name>
    <name type="common">Asian swallowtail butterfly</name>
    <dbReference type="NCBI Taxonomy" id="66420"/>
    <lineage>
        <taxon>Eukaryota</taxon>
        <taxon>Metazoa</taxon>
        <taxon>Ecdysozoa</taxon>
        <taxon>Arthropoda</taxon>
        <taxon>Hexapoda</taxon>
        <taxon>Insecta</taxon>
        <taxon>Pterygota</taxon>
        <taxon>Neoptera</taxon>
        <taxon>Endopterygota</taxon>
        <taxon>Lepidoptera</taxon>
        <taxon>Glossata</taxon>
        <taxon>Ditrysia</taxon>
        <taxon>Papilionoidea</taxon>
        <taxon>Papilionidae</taxon>
        <taxon>Papilioninae</taxon>
        <taxon>Papilio</taxon>
    </lineage>
</organism>
<evidence type="ECO:0000256" key="1">
    <source>
        <dbReference type="ARBA" id="ARBA00004651"/>
    </source>
</evidence>
<feature type="transmembrane region" description="Helical" evidence="10">
    <location>
        <begin position="32"/>
        <end position="55"/>
    </location>
</feature>
<keyword evidence="6 10" id="KW-1133">Transmembrane helix</keyword>
<evidence type="ECO:0000256" key="4">
    <source>
        <dbReference type="ARBA" id="ARBA00022692"/>
    </source>
</evidence>
<dbReference type="Pfam" id="PF02949">
    <property type="entry name" value="7tm_6"/>
    <property type="match status" value="1"/>
</dbReference>
<evidence type="ECO:0000256" key="7">
    <source>
        <dbReference type="ARBA" id="ARBA00023136"/>
    </source>
</evidence>
<proteinExistence type="inferred from homology"/>